<feature type="transmembrane region" description="Helical" evidence="1">
    <location>
        <begin position="33"/>
        <end position="54"/>
    </location>
</feature>
<accession>A0A177NRE9</accession>
<dbReference type="AlphaFoldDB" id="A0A177NRE9"/>
<reference evidence="2 5" key="2">
    <citation type="submission" date="2016-03" db="EMBL/GenBank/DDBJ databases">
        <authorList>
            <person name="Ploux O."/>
        </authorList>
    </citation>
    <scope>NUCLEOTIDE SEQUENCE [LARGE SCALE GENOMIC DNA]</scope>
    <source>
        <strain evidence="2 5">R-45378</strain>
    </source>
</reference>
<comment type="caution">
    <text evidence="2">The sequence shown here is derived from an EMBL/GenBank/DDBJ whole genome shotgun (WGS) entry which is preliminary data.</text>
</comment>
<name>A0A177NRE9_9GAMM</name>
<gene>
    <name evidence="3" type="ORF">A1356_13260</name>
    <name evidence="2" type="ORF">A1507_06685</name>
</gene>
<dbReference type="EMBL" id="LUUL01000081">
    <property type="protein sequence ID" value="OAI25432.1"/>
    <property type="molecule type" value="Genomic_DNA"/>
</dbReference>
<sequence length="117" mass="13600">MKLLLFSFTAGLALLYFMNLALLKSAIPNMEWSIHAGARFLIGFFVLGVSCFYFKKLTFKHAVQLTLAAVVLDYLYDYYVEAYRLNFEIILHGIYMLVWGALMGYLTWRYKNQANSE</sequence>
<evidence type="ECO:0000313" key="2">
    <source>
        <dbReference type="EMBL" id="OAI19610.1"/>
    </source>
</evidence>
<evidence type="ECO:0000313" key="4">
    <source>
        <dbReference type="Proteomes" id="UP000077734"/>
    </source>
</evidence>
<dbReference type="OrthoDB" id="5569889at2"/>
<keyword evidence="1" id="KW-1133">Transmembrane helix</keyword>
<feature type="transmembrane region" description="Helical" evidence="1">
    <location>
        <begin position="89"/>
        <end position="108"/>
    </location>
</feature>
<keyword evidence="4" id="KW-1185">Reference proteome</keyword>
<dbReference type="RefSeq" id="WP_054762200.1">
    <property type="nucleotide sequence ID" value="NZ_AP019777.1"/>
</dbReference>
<evidence type="ECO:0000256" key="1">
    <source>
        <dbReference type="SAM" id="Phobius"/>
    </source>
</evidence>
<protein>
    <submittedName>
        <fullName evidence="2">Uncharacterized protein</fullName>
    </submittedName>
</protein>
<dbReference type="EMBL" id="LUUJ01000047">
    <property type="protein sequence ID" value="OAI19610.1"/>
    <property type="molecule type" value="Genomic_DNA"/>
</dbReference>
<reference evidence="3 4" key="1">
    <citation type="submission" date="2016-03" db="EMBL/GenBank/DDBJ databases">
        <authorList>
            <person name="Heylen K."/>
            <person name="De Vos P."/>
            <person name="Vekeman B."/>
        </authorList>
    </citation>
    <scope>NUCLEOTIDE SEQUENCE [LARGE SCALE GENOMIC DNA]</scope>
    <source>
        <strain evidence="3 4">R-49807</strain>
    </source>
</reference>
<dbReference type="KEGG" id="mko:MKLM6_3862"/>
<evidence type="ECO:0000313" key="5">
    <source>
        <dbReference type="Proteomes" id="UP000077857"/>
    </source>
</evidence>
<keyword evidence="1" id="KW-0472">Membrane</keyword>
<organism evidence="2 5">
    <name type="scientific">Methylomonas koyamae</name>
    <dbReference type="NCBI Taxonomy" id="702114"/>
    <lineage>
        <taxon>Bacteria</taxon>
        <taxon>Pseudomonadati</taxon>
        <taxon>Pseudomonadota</taxon>
        <taxon>Gammaproteobacteria</taxon>
        <taxon>Methylococcales</taxon>
        <taxon>Methylococcaceae</taxon>
        <taxon>Methylomonas</taxon>
    </lineage>
</organism>
<keyword evidence="1" id="KW-0812">Transmembrane</keyword>
<proteinExistence type="predicted"/>
<dbReference type="Proteomes" id="UP000077734">
    <property type="component" value="Unassembled WGS sequence"/>
</dbReference>
<dbReference type="Proteomes" id="UP000077857">
    <property type="component" value="Unassembled WGS sequence"/>
</dbReference>
<evidence type="ECO:0000313" key="3">
    <source>
        <dbReference type="EMBL" id="OAI25432.1"/>
    </source>
</evidence>